<dbReference type="AlphaFoldDB" id="A0A6M3L9A4"/>
<reference evidence="1" key="1">
    <citation type="submission" date="2020-03" db="EMBL/GenBank/DDBJ databases">
        <title>The deep terrestrial virosphere.</title>
        <authorList>
            <person name="Holmfeldt K."/>
            <person name="Nilsson E."/>
            <person name="Simone D."/>
            <person name="Lopez-Fernandez M."/>
            <person name="Wu X."/>
            <person name="de Brujin I."/>
            <person name="Lundin D."/>
            <person name="Andersson A."/>
            <person name="Bertilsson S."/>
            <person name="Dopson M."/>
        </authorList>
    </citation>
    <scope>NUCLEOTIDE SEQUENCE</scope>
    <source>
        <strain evidence="1">MM415B02388</strain>
    </source>
</reference>
<accession>A0A6M3L9A4</accession>
<sequence>MKSPLDVLLLCFDDNSNSMFRYWKCLKHLGLNAIAFKGRLHPFGYPVQVPLHPVLGNVPIKVYGPTTIMGPGLETLIQSAHVVHLFHSTYVLTPVDLKAKHVVVQHGGMAYRQYADQCNAVFNEIADATIVQCPDLLGLGAKNEHLIYYPVDTDFIQFNPKRRDRERIIFGHFPSNPGWKGTKEIMEVLKEFLEDPDYKDRIGVRCSMNPTPWLENLAMIKSCDVVIEAMRPEQKGHRYGEWGNTALESAASGALVITHHLSEDVYKREYGTRAAIFVANSKDELRNQIAGIFEMKGHELGAFRNLGRSWAESNHSIQATAARLWDKVYKNFFDGGKVP</sequence>
<organism evidence="1">
    <name type="scientific">viral metagenome</name>
    <dbReference type="NCBI Taxonomy" id="1070528"/>
    <lineage>
        <taxon>unclassified sequences</taxon>
        <taxon>metagenomes</taxon>
        <taxon>organismal metagenomes</taxon>
    </lineage>
</organism>
<protein>
    <recommendedName>
        <fullName evidence="2">Glycosyltransferase</fullName>
    </recommendedName>
</protein>
<proteinExistence type="predicted"/>
<gene>
    <name evidence="1" type="ORF">MM415B02388_0013</name>
</gene>
<dbReference type="SUPFAM" id="SSF53756">
    <property type="entry name" value="UDP-Glycosyltransferase/glycogen phosphorylase"/>
    <property type="match status" value="1"/>
</dbReference>
<name>A0A6M3L9A4_9ZZZZ</name>
<evidence type="ECO:0000313" key="1">
    <source>
        <dbReference type="EMBL" id="QJA90372.1"/>
    </source>
</evidence>
<evidence type="ECO:0008006" key="2">
    <source>
        <dbReference type="Google" id="ProtNLM"/>
    </source>
</evidence>
<dbReference type="EMBL" id="MT142908">
    <property type="protein sequence ID" value="QJA90372.1"/>
    <property type="molecule type" value="Genomic_DNA"/>
</dbReference>